<keyword evidence="1" id="KW-0472">Membrane</keyword>
<keyword evidence="1" id="KW-1133">Transmembrane helix</keyword>
<feature type="transmembrane region" description="Helical" evidence="1">
    <location>
        <begin position="93"/>
        <end position="114"/>
    </location>
</feature>
<evidence type="ECO:0000313" key="3">
    <source>
        <dbReference type="EMBL" id="MPM92191.1"/>
    </source>
</evidence>
<name>A0A645DSA4_9ZZZZ</name>
<accession>A0A645DSA4</accession>
<dbReference type="NCBIfam" id="TIGR03786">
    <property type="entry name" value="strep_pil_rpt"/>
    <property type="match status" value="1"/>
</dbReference>
<dbReference type="Pfam" id="PF12892">
    <property type="entry name" value="FctA"/>
    <property type="match status" value="1"/>
</dbReference>
<dbReference type="EMBL" id="VSSQ01039165">
    <property type="protein sequence ID" value="MPM92191.1"/>
    <property type="molecule type" value="Genomic_DNA"/>
</dbReference>
<dbReference type="InterPro" id="IPR022464">
    <property type="entry name" value="Strep_pil_isopept_link"/>
</dbReference>
<protein>
    <recommendedName>
        <fullName evidence="2">Streptococcal pilin isopeptide linkage domain-containing protein</fullName>
    </recommendedName>
</protein>
<organism evidence="3">
    <name type="scientific">bioreactor metagenome</name>
    <dbReference type="NCBI Taxonomy" id="1076179"/>
    <lineage>
        <taxon>unclassified sequences</taxon>
        <taxon>metagenomes</taxon>
        <taxon>ecological metagenomes</taxon>
    </lineage>
</organism>
<comment type="caution">
    <text evidence="3">The sequence shown here is derived from an EMBL/GenBank/DDBJ whole genome shotgun (WGS) entry which is preliminary data.</text>
</comment>
<dbReference type="InterPro" id="IPR038174">
    <property type="entry name" value="Strep_pil_link_sf"/>
</dbReference>
<feature type="domain" description="Streptococcal pilin isopeptide linkage" evidence="2">
    <location>
        <begin position="10"/>
        <end position="82"/>
    </location>
</feature>
<dbReference type="AlphaFoldDB" id="A0A645DSA4"/>
<evidence type="ECO:0000256" key="1">
    <source>
        <dbReference type="SAM" id="Phobius"/>
    </source>
</evidence>
<keyword evidence="1" id="KW-0812">Transmembrane</keyword>
<dbReference type="Gene3D" id="2.60.40.3050">
    <property type="match status" value="1"/>
</dbReference>
<gene>
    <name evidence="3" type="ORF">SDC9_139326</name>
</gene>
<sequence length="122" mass="13460">MISEVENAADGSVTFPDRTFSKEVSNWTYTIREMPGNDPHVTYDNTIYTVMISTKAADGHLTAKVNIEKNGIPYAGSMIFTNVRATPQTGDSIYQVISLLLSMSLLLMCGAYILKFKRKGDA</sequence>
<reference evidence="3" key="1">
    <citation type="submission" date="2019-08" db="EMBL/GenBank/DDBJ databases">
        <authorList>
            <person name="Kucharzyk K."/>
            <person name="Murdoch R.W."/>
            <person name="Higgins S."/>
            <person name="Loffler F."/>
        </authorList>
    </citation>
    <scope>NUCLEOTIDE SEQUENCE</scope>
</reference>
<evidence type="ECO:0000259" key="2">
    <source>
        <dbReference type="Pfam" id="PF12892"/>
    </source>
</evidence>
<proteinExistence type="predicted"/>